<reference evidence="1" key="1">
    <citation type="submission" date="2023-10" db="EMBL/GenBank/DDBJ databases">
        <title>Amphibacter perezi, gen. nov., sp. nov. a novel taxa of the family Comamonadaceae, class Betaproteobacteria isolated from the skin microbiota of Pelophylax perezi from different populations.</title>
        <authorList>
            <person name="Costa S."/>
            <person name="Proenca D.N."/>
            <person name="Lopes I."/>
            <person name="Morais P.V."/>
        </authorList>
    </citation>
    <scope>NUCLEOTIDE SEQUENCE</scope>
    <source>
        <strain evidence="1">SL12-8</strain>
    </source>
</reference>
<evidence type="ECO:0000313" key="1">
    <source>
        <dbReference type="EMBL" id="MEJ7136917.1"/>
    </source>
</evidence>
<accession>A0ACC6NYK2</accession>
<dbReference type="Proteomes" id="UP001364695">
    <property type="component" value="Unassembled WGS sequence"/>
</dbReference>
<gene>
    <name evidence="1" type="ORF">RV045_00535</name>
</gene>
<keyword evidence="2" id="KW-1185">Reference proteome</keyword>
<proteinExistence type="predicted"/>
<comment type="caution">
    <text evidence="1">The sequence shown here is derived from an EMBL/GenBank/DDBJ whole genome shotgun (WGS) entry which is preliminary data.</text>
</comment>
<protein>
    <submittedName>
        <fullName evidence="1">EAL domain-containing protein</fullName>
    </submittedName>
</protein>
<dbReference type="EMBL" id="JAWDIE010000001">
    <property type="protein sequence ID" value="MEJ7136917.1"/>
    <property type="molecule type" value="Genomic_DNA"/>
</dbReference>
<organism evidence="1 2">
    <name type="scientific">Amphibiibacter pelophylacis</name>
    <dbReference type="NCBI Taxonomy" id="1799477"/>
    <lineage>
        <taxon>Bacteria</taxon>
        <taxon>Pseudomonadati</taxon>
        <taxon>Pseudomonadota</taxon>
        <taxon>Betaproteobacteria</taxon>
        <taxon>Burkholderiales</taxon>
        <taxon>Sphaerotilaceae</taxon>
        <taxon>Amphibiibacter</taxon>
    </lineage>
</organism>
<evidence type="ECO:0000313" key="2">
    <source>
        <dbReference type="Proteomes" id="UP001364695"/>
    </source>
</evidence>
<name>A0ACC6NYK2_9BURK</name>
<sequence length="1431" mass="154692">MSALCARPAVLRAPTIRARLRGRWVAAALLALGLGLAGLPNAVRAADPAGFEPAGFVDNLGVVPAGVTRQRGLATDPQGRLWIHSGNGTLQFDGHALVPIQEIYPWMAGKTLPQPSAGGPLGFQIDPQGRLWVAAEDSVVVADPIHKELRTVLKRSLKGGSFALYRQGNAMVIRETGAPHTRLWQVIFGPQLHLSAPLVMPDTDDETRLPVPIGVTPGRIDVLLPALNERIALTSDGRETARAPVTPELAALGPWGNFFTAGSSAILSGKTGDLIWDGQTLQELWPRSTGNATQQSVAYAAQGWIPARGGQLPVLLASISIGEINKDADDGIRSIWFMDRGHVVVTAPTGGMAPLDRNVYWAIDQGTLRRLYLPGGGWHFLRDTNDPMDPKPIVNVDDVGRLVDGDHGLWTGNRGSLTNGLVTHFSSTQPGVARYVQPPPDGPTYTLLSAGPGLACAPAVGKIDCYDSAARRQSYLSVPPTLPGLAGQPVVPTYIDDKAVYASSKTGLIRIDRAGGVWQTARPAPGQPGSLPTGLIWSRNESGASAAVGPTRRLWFGDEDKSLIEWDVQRNTWRRVTLPDSPLLDVGSAPVVLDDQGLWVWLQSRDRLLRYNPTTRELQAIPGLSSQRMRITRSGRGRLWLLADSEVLMLGEDSGALQALDLPAPVLKKLGSRIAAVDGRVYVTTGEGLLSINADAPPLRQAVAPPDLLKIGWVGTDRQPHTARQPPPALELHYTSPLNVRFATRGTLPGDGVQYRYRLRPEGDSSALPWVDLPPDQADASLSSLDPGRYTLEFAARKAWSPWVSSRAPLALDVQPAPWQTAWARLGMALTALLLVGGSLLLLRMRVRVRLTAAQRVAHNLVAHVGEGILLLDSRQRIVLANDATRRLLGRDLSPGNADHHLQDVLDAQASDTPLTPVRIEAALERTGQGRFEMILPPRDAASQEPVMLGASFQRVETEDGQPGCAVVLTDITATKAQERELLHRARYDGLTQLINRSYFGVCLQQAMAEALAQSGAVALIYMDIDHFRDVNDTRGHQAGDALLVALAQRLDQAAPSRARIARFGGDEFAVLLPCSSPQAATNEALAVAHELHSAIRLPWDYDGLRLQPTASSGVAIYPLHAQDPGELYQFADLALYESKRLGRNRTELFNDSLMALAQRRVDLVAALKSAIPRGELRLFLQPKVDAATLRVSGAEALVRWARDGQFVSPADFIPLAEASGLIAPIGCWMQDSVCRWLRQRLDDGQPLVTVSINASSIELETPGFAAQLQELLERYRLPASSVEIEVTESALFRHRDLAIAEMQQLRDMGVAVVADDFGTGYASLSYLTEFPLSGIKIDPTILRSMAQDERRRALVSGLVRNVMALGMSAVAEGVETEAQQELARDLGVSSLQGWLYAKAVPAEHFSATVAAIQPQRPSTVIHPARVQPGA</sequence>